<dbReference type="Gene3D" id="1.20.1290.10">
    <property type="entry name" value="AhpD-like"/>
    <property type="match status" value="1"/>
</dbReference>
<name>A0ABP7CCD5_9MICC</name>
<protein>
    <submittedName>
        <fullName evidence="2">Carboxymuconolactone decarboxylase family protein</fullName>
    </submittedName>
</protein>
<sequence length="147" mass="16256">MTSGNTTSENTTAHTLNAGKTHLQSYEEGLQVRREVLGHAHVDKSLSQVSEFARPVQELVTEYCWGEVWTRPGLPRATRSMLNLAMLTALNRSHELGVHVRGALTNGVTEEEIQEVLLQTAIYVGVPAALESFRVAEQVIKEFKGND</sequence>
<feature type="domain" description="Carboxymuconolactone decarboxylase-like" evidence="1">
    <location>
        <begin position="56"/>
        <end position="138"/>
    </location>
</feature>
<dbReference type="RefSeq" id="WP_345151274.1">
    <property type="nucleotide sequence ID" value="NZ_BAABEO010000017.1"/>
</dbReference>
<dbReference type="Pfam" id="PF02627">
    <property type="entry name" value="CMD"/>
    <property type="match status" value="1"/>
</dbReference>
<accession>A0ABP7CCD5</accession>
<dbReference type="Proteomes" id="UP001500752">
    <property type="component" value="Unassembled WGS sequence"/>
</dbReference>
<comment type="caution">
    <text evidence="2">The sequence shown here is derived from an EMBL/GenBank/DDBJ whole genome shotgun (WGS) entry which is preliminary data.</text>
</comment>
<dbReference type="InterPro" id="IPR012788">
    <property type="entry name" value="Decarb_PcaC"/>
</dbReference>
<evidence type="ECO:0000313" key="2">
    <source>
        <dbReference type="EMBL" id="GAA3687159.1"/>
    </source>
</evidence>
<dbReference type="PANTHER" id="PTHR33570">
    <property type="entry name" value="4-CARBOXYMUCONOLACTONE DECARBOXYLASE FAMILY PROTEIN"/>
    <property type="match status" value="1"/>
</dbReference>
<organism evidence="2 3">
    <name type="scientific">Arthrobacter ginkgonis</name>
    <dbReference type="NCBI Taxonomy" id="1630594"/>
    <lineage>
        <taxon>Bacteria</taxon>
        <taxon>Bacillati</taxon>
        <taxon>Actinomycetota</taxon>
        <taxon>Actinomycetes</taxon>
        <taxon>Micrococcales</taxon>
        <taxon>Micrococcaceae</taxon>
        <taxon>Arthrobacter</taxon>
    </lineage>
</organism>
<dbReference type="InterPro" id="IPR029032">
    <property type="entry name" value="AhpD-like"/>
</dbReference>
<proteinExistence type="predicted"/>
<dbReference type="PANTHER" id="PTHR33570:SF2">
    <property type="entry name" value="CARBOXYMUCONOLACTONE DECARBOXYLASE-LIKE DOMAIN-CONTAINING PROTEIN"/>
    <property type="match status" value="1"/>
</dbReference>
<gene>
    <name evidence="2" type="ORF">GCM10023081_25660</name>
</gene>
<keyword evidence="3" id="KW-1185">Reference proteome</keyword>
<reference evidence="3" key="1">
    <citation type="journal article" date="2019" name="Int. J. Syst. Evol. Microbiol.">
        <title>The Global Catalogue of Microorganisms (GCM) 10K type strain sequencing project: providing services to taxonomists for standard genome sequencing and annotation.</title>
        <authorList>
            <consortium name="The Broad Institute Genomics Platform"/>
            <consortium name="The Broad Institute Genome Sequencing Center for Infectious Disease"/>
            <person name="Wu L."/>
            <person name="Ma J."/>
        </authorList>
    </citation>
    <scope>NUCLEOTIDE SEQUENCE [LARGE SCALE GENOMIC DNA]</scope>
    <source>
        <strain evidence="3">JCM 30742</strain>
    </source>
</reference>
<evidence type="ECO:0000313" key="3">
    <source>
        <dbReference type="Proteomes" id="UP001500752"/>
    </source>
</evidence>
<dbReference type="NCBIfam" id="TIGR02425">
    <property type="entry name" value="decarb_PcaC"/>
    <property type="match status" value="1"/>
</dbReference>
<dbReference type="EMBL" id="BAABEO010000017">
    <property type="protein sequence ID" value="GAA3687159.1"/>
    <property type="molecule type" value="Genomic_DNA"/>
</dbReference>
<dbReference type="InterPro" id="IPR003779">
    <property type="entry name" value="CMD-like"/>
</dbReference>
<dbReference type="SUPFAM" id="SSF69118">
    <property type="entry name" value="AhpD-like"/>
    <property type="match status" value="1"/>
</dbReference>
<dbReference type="InterPro" id="IPR052512">
    <property type="entry name" value="4CMD/NDH-1_regulator"/>
</dbReference>
<evidence type="ECO:0000259" key="1">
    <source>
        <dbReference type="Pfam" id="PF02627"/>
    </source>
</evidence>